<organism evidence="11">
    <name type="scientific">marine metagenome</name>
    <dbReference type="NCBI Taxonomy" id="408172"/>
    <lineage>
        <taxon>unclassified sequences</taxon>
        <taxon>metagenomes</taxon>
        <taxon>ecological metagenomes</taxon>
    </lineage>
</organism>
<dbReference type="AlphaFoldDB" id="A0A382LQQ9"/>
<dbReference type="InterPro" id="IPR045031">
    <property type="entry name" value="DHP_synth-like"/>
</dbReference>
<comment type="pathway">
    <text evidence="3">Cofactor biosynthesis; tetrahydrofolate biosynthesis; 7,8-dihydrofolate from 2-amino-4-hydroxy-6-hydroxymethyl-7,8-dihydropteridine diphosphate and 4-aminobenzoate: step 1/2.</text>
</comment>
<dbReference type="GO" id="GO:0046656">
    <property type="term" value="P:folic acid biosynthetic process"/>
    <property type="evidence" value="ECO:0007669"/>
    <property type="project" value="UniProtKB-KW"/>
</dbReference>
<name>A0A382LQQ9_9ZZZZ</name>
<protein>
    <recommendedName>
        <fullName evidence="4">dihydropteroate synthase</fullName>
        <ecNumber evidence="4">2.5.1.15</ecNumber>
    </recommendedName>
</protein>
<keyword evidence="7" id="KW-0460">Magnesium</keyword>
<reference evidence="11" key="1">
    <citation type="submission" date="2018-05" db="EMBL/GenBank/DDBJ databases">
        <authorList>
            <person name="Lanie J.A."/>
            <person name="Ng W.-L."/>
            <person name="Kazmierczak K.M."/>
            <person name="Andrzejewski T.M."/>
            <person name="Davidsen T.M."/>
            <person name="Wayne K.J."/>
            <person name="Tettelin H."/>
            <person name="Glass J.I."/>
            <person name="Rusch D."/>
            <person name="Podicherti R."/>
            <person name="Tsui H.-C.T."/>
            <person name="Winkler M.E."/>
        </authorList>
    </citation>
    <scope>NUCLEOTIDE SEQUENCE</scope>
</reference>
<dbReference type="EMBL" id="UINC01088633">
    <property type="protein sequence ID" value="SVC39038.1"/>
    <property type="molecule type" value="Genomic_DNA"/>
</dbReference>
<dbReference type="PANTHER" id="PTHR20941:SF1">
    <property type="entry name" value="FOLIC ACID SYNTHESIS PROTEIN FOL1"/>
    <property type="match status" value="1"/>
</dbReference>
<evidence type="ECO:0000259" key="10">
    <source>
        <dbReference type="PROSITE" id="PS50972"/>
    </source>
</evidence>
<keyword evidence="8" id="KW-0289">Folate biosynthesis</keyword>
<keyword evidence="6" id="KW-0479">Metal-binding</keyword>
<dbReference type="GO" id="GO:0046654">
    <property type="term" value="P:tetrahydrofolate biosynthetic process"/>
    <property type="evidence" value="ECO:0007669"/>
    <property type="project" value="TreeGrafter"/>
</dbReference>
<dbReference type="GO" id="GO:0005829">
    <property type="term" value="C:cytosol"/>
    <property type="evidence" value="ECO:0007669"/>
    <property type="project" value="TreeGrafter"/>
</dbReference>
<comment type="catalytic activity">
    <reaction evidence="1">
        <text>(7,8-dihydropterin-6-yl)methyl diphosphate + 4-aminobenzoate = 7,8-dihydropteroate + diphosphate</text>
        <dbReference type="Rhea" id="RHEA:19949"/>
        <dbReference type="ChEBI" id="CHEBI:17836"/>
        <dbReference type="ChEBI" id="CHEBI:17839"/>
        <dbReference type="ChEBI" id="CHEBI:33019"/>
        <dbReference type="ChEBI" id="CHEBI:72950"/>
        <dbReference type="EC" id="2.5.1.15"/>
    </reaction>
</comment>
<evidence type="ECO:0000313" key="11">
    <source>
        <dbReference type="EMBL" id="SVC39038.1"/>
    </source>
</evidence>
<dbReference type="InterPro" id="IPR006390">
    <property type="entry name" value="DHP_synth_dom"/>
</dbReference>
<dbReference type="InterPro" id="IPR011005">
    <property type="entry name" value="Dihydropteroate_synth-like_sf"/>
</dbReference>
<evidence type="ECO:0000256" key="1">
    <source>
        <dbReference type="ARBA" id="ARBA00000012"/>
    </source>
</evidence>
<feature type="domain" description="Pterin-binding" evidence="10">
    <location>
        <begin position="1"/>
        <end position="254"/>
    </location>
</feature>
<evidence type="ECO:0000256" key="3">
    <source>
        <dbReference type="ARBA" id="ARBA00004763"/>
    </source>
</evidence>
<evidence type="ECO:0000256" key="5">
    <source>
        <dbReference type="ARBA" id="ARBA00022679"/>
    </source>
</evidence>
<dbReference type="GO" id="GO:0004156">
    <property type="term" value="F:dihydropteroate synthase activity"/>
    <property type="evidence" value="ECO:0007669"/>
    <property type="project" value="UniProtKB-EC"/>
</dbReference>
<dbReference type="InterPro" id="IPR000489">
    <property type="entry name" value="Pterin-binding_dom"/>
</dbReference>
<proteinExistence type="predicted"/>
<evidence type="ECO:0000256" key="9">
    <source>
        <dbReference type="SAM" id="MobiDB-lite"/>
    </source>
</evidence>
<dbReference type="CDD" id="cd00739">
    <property type="entry name" value="DHPS"/>
    <property type="match status" value="1"/>
</dbReference>
<evidence type="ECO:0000256" key="8">
    <source>
        <dbReference type="ARBA" id="ARBA00022909"/>
    </source>
</evidence>
<dbReference type="Pfam" id="PF00809">
    <property type="entry name" value="Pterin_bind"/>
    <property type="match status" value="1"/>
</dbReference>
<keyword evidence="5" id="KW-0808">Transferase</keyword>
<evidence type="ECO:0000256" key="7">
    <source>
        <dbReference type="ARBA" id="ARBA00022842"/>
    </source>
</evidence>
<dbReference type="Gene3D" id="3.20.20.20">
    <property type="entry name" value="Dihydropteroate synthase-like"/>
    <property type="match status" value="1"/>
</dbReference>
<dbReference type="PANTHER" id="PTHR20941">
    <property type="entry name" value="FOLATE SYNTHESIS PROTEINS"/>
    <property type="match status" value="1"/>
</dbReference>
<feature type="non-terminal residue" evidence="11">
    <location>
        <position position="262"/>
    </location>
</feature>
<sequence length="262" mass="27989">MGILNTTPDSFYDGGRHDDPSQAAERAVQMVEEGADIIDVGGESSRPPMYGEAHQVDATEEIQRVVPAIKAIRRVSDVPISVDTTKSQVARAAREAGADILNDISALDEWGTKDLDLLAGGEIPVILMHRRGTLSTMQSDTHYEDLQSEVTSFLLERVARARDAGVVDIATDPGLGFGKSVDGNFLLLQNAGQFSVDGCPVLIGASRKSFLWRPMGRSPQQALAASVAAAVMGAFHGARILRVHDVAETLDALRVLEAMPAS</sequence>
<feature type="region of interest" description="Disordered" evidence="9">
    <location>
        <begin position="1"/>
        <end position="20"/>
    </location>
</feature>
<dbReference type="SUPFAM" id="SSF51717">
    <property type="entry name" value="Dihydropteroate synthetase-like"/>
    <property type="match status" value="1"/>
</dbReference>
<dbReference type="PROSITE" id="PS00793">
    <property type="entry name" value="DHPS_2"/>
    <property type="match status" value="1"/>
</dbReference>
<evidence type="ECO:0000256" key="6">
    <source>
        <dbReference type="ARBA" id="ARBA00022723"/>
    </source>
</evidence>
<evidence type="ECO:0000256" key="4">
    <source>
        <dbReference type="ARBA" id="ARBA00012458"/>
    </source>
</evidence>
<dbReference type="EC" id="2.5.1.15" evidence="4"/>
<dbReference type="PROSITE" id="PS50972">
    <property type="entry name" value="PTERIN_BINDING"/>
    <property type="match status" value="1"/>
</dbReference>
<dbReference type="NCBIfam" id="TIGR01496">
    <property type="entry name" value="DHPS"/>
    <property type="match status" value="1"/>
</dbReference>
<evidence type="ECO:0000256" key="2">
    <source>
        <dbReference type="ARBA" id="ARBA00001946"/>
    </source>
</evidence>
<comment type="cofactor">
    <cofactor evidence="2">
        <name>Mg(2+)</name>
        <dbReference type="ChEBI" id="CHEBI:18420"/>
    </cofactor>
</comment>
<accession>A0A382LQQ9</accession>
<gene>
    <name evidence="11" type="ORF">METZ01_LOCUS291892</name>
</gene>
<dbReference type="GO" id="GO:0046872">
    <property type="term" value="F:metal ion binding"/>
    <property type="evidence" value="ECO:0007669"/>
    <property type="project" value="UniProtKB-KW"/>
</dbReference>